<dbReference type="SMART" id="SM00174">
    <property type="entry name" value="RHO"/>
    <property type="match status" value="1"/>
</dbReference>
<dbReference type="SMART" id="SM00176">
    <property type="entry name" value="RAN"/>
    <property type="match status" value="1"/>
</dbReference>
<dbReference type="GO" id="GO:0015031">
    <property type="term" value="P:protein transport"/>
    <property type="evidence" value="ECO:0007669"/>
    <property type="project" value="UniProtKB-KW"/>
</dbReference>
<dbReference type="AlphaFoldDB" id="A0A8D0B5X5"/>
<evidence type="ECO:0000256" key="4">
    <source>
        <dbReference type="ARBA" id="ARBA00022741"/>
    </source>
</evidence>
<dbReference type="GO" id="GO:0005770">
    <property type="term" value="C:late endosome"/>
    <property type="evidence" value="ECO:0007669"/>
    <property type="project" value="TreeGrafter"/>
</dbReference>
<dbReference type="GO" id="GO:0090385">
    <property type="term" value="P:phagosome-lysosome fusion"/>
    <property type="evidence" value="ECO:0007669"/>
    <property type="project" value="TreeGrafter"/>
</dbReference>
<dbReference type="InterPro" id="IPR005225">
    <property type="entry name" value="Small_GTP-bd"/>
</dbReference>
<dbReference type="NCBIfam" id="TIGR00231">
    <property type="entry name" value="small_GTP"/>
    <property type="match status" value="1"/>
</dbReference>
<evidence type="ECO:0000256" key="11">
    <source>
        <dbReference type="SAM" id="MobiDB-lite"/>
    </source>
</evidence>
<comment type="function">
    <text evidence="9">Controls vesicular trafficking from endosomes to the trans-Golgi network (TGN). Acts as a negative regulator of TLR9 signaling and can suppress TLR9-triggered TNFA, IL6, and IFNB production in macrophages by promoting TLR9 lysosomal degradation. Also negatively regulates TLR4 signaling in macrophages by promoting lysosomal degradation of TLR4. Promotes megakaryocytic differentiation by increasing NF-kappa-B-dependent IL6 production and subsequently enhancing the association of STAT3 with GATA1. Not involved in the regulation of the EGF- and EGFR degradation pathway.</text>
</comment>
<dbReference type="Proteomes" id="UP000694421">
    <property type="component" value="Unplaced"/>
</dbReference>
<evidence type="ECO:0000256" key="8">
    <source>
        <dbReference type="ARBA" id="ARBA00023289"/>
    </source>
</evidence>
<organism evidence="12 13">
    <name type="scientific">Salvator merianae</name>
    <name type="common">Argentine black and white tegu</name>
    <name type="synonym">Tupinambis merianae</name>
    <dbReference type="NCBI Taxonomy" id="96440"/>
    <lineage>
        <taxon>Eukaryota</taxon>
        <taxon>Metazoa</taxon>
        <taxon>Chordata</taxon>
        <taxon>Craniata</taxon>
        <taxon>Vertebrata</taxon>
        <taxon>Euteleostomi</taxon>
        <taxon>Lepidosauria</taxon>
        <taxon>Squamata</taxon>
        <taxon>Bifurcata</taxon>
        <taxon>Unidentata</taxon>
        <taxon>Episquamata</taxon>
        <taxon>Laterata</taxon>
        <taxon>Teiioidea</taxon>
        <taxon>Teiidae</taxon>
        <taxon>Salvator</taxon>
    </lineage>
</organism>
<evidence type="ECO:0000256" key="3">
    <source>
        <dbReference type="ARBA" id="ARBA00022448"/>
    </source>
</evidence>
<dbReference type="FunFam" id="3.40.50.300:FF:000751">
    <property type="entry name" value="Rab family GTPase, putative"/>
    <property type="match status" value="1"/>
</dbReference>
<keyword evidence="4" id="KW-0547">Nucleotide-binding</keyword>
<evidence type="ECO:0000313" key="12">
    <source>
        <dbReference type="Ensembl" id="ENSSMRP00000002712.1"/>
    </source>
</evidence>
<keyword evidence="3" id="KW-0813">Transport</keyword>
<comment type="subcellular location">
    <subcellularLocation>
        <location evidence="1">Cytoplasmic vesicle</location>
        <location evidence="1">Phagosome membrane</location>
        <topology evidence="1">Lipid-anchor</topology>
        <orientation evidence="1">Cytoplasmic side</orientation>
    </subcellularLocation>
</comment>
<dbReference type="GO" id="GO:0005525">
    <property type="term" value="F:GTP binding"/>
    <property type="evidence" value="ECO:0007669"/>
    <property type="project" value="UniProtKB-KW"/>
</dbReference>
<dbReference type="GO" id="GO:0008333">
    <property type="term" value="P:endosome to lysosome transport"/>
    <property type="evidence" value="ECO:0007669"/>
    <property type="project" value="TreeGrafter"/>
</dbReference>
<dbReference type="GO" id="GO:0005764">
    <property type="term" value="C:lysosome"/>
    <property type="evidence" value="ECO:0007669"/>
    <property type="project" value="UniProtKB-ARBA"/>
</dbReference>
<dbReference type="InterPro" id="IPR001806">
    <property type="entry name" value="Small_GTPase"/>
</dbReference>
<reference evidence="12" key="2">
    <citation type="submission" date="2025-09" db="UniProtKB">
        <authorList>
            <consortium name="Ensembl"/>
        </authorList>
    </citation>
    <scope>IDENTIFICATION</scope>
</reference>
<evidence type="ECO:0000313" key="13">
    <source>
        <dbReference type="Proteomes" id="UP000694421"/>
    </source>
</evidence>
<evidence type="ECO:0000256" key="10">
    <source>
        <dbReference type="ARBA" id="ARBA00067801"/>
    </source>
</evidence>
<proteinExistence type="inferred from homology"/>
<dbReference type="GO" id="GO:0003924">
    <property type="term" value="F:GTPase activity"/>
    <property type="evidence" value="ECO:0007669"/>
    <property type="project" value="InterPro"/>
</dbReference>
<evidence type="ECO:0000256" key="9">
    <source>
        <dbReference type="ARBA" id="ARBA00058158"/>
    </source>
</evidence>
<reference evidence="12" key="1">
    <citation type="submission" date="2025-08" db="UniProtKB">
        <authorList>
            <consortium name="Ensembl"/>
        </authorList>
    </citation>
    <scope>IDENTIFICATION</scope>
</reference>
<keyword evidence="6" id="KW-0342">GTP-binding</keyword>
<dbReference type="PANTHER" id="PTHR47981:SF6">
    <property type="entry name" value="SI:DKEY-13A21.4"/>
    <property type="match status" value="1"/>
</dbReference>
<dbReference type="PROSITE" id="PS51421">
    <property type="entry name" value="RAS"/>
    <property type="match status" value="1"/>
</dbReference>
<sequence>MNGRTVASSFPLYTAATRKQLRTPEFPPLLERRSSRNNYKISTHRYRFWRKRPMFRRSHLKILLIGNSGAGKSALMNQYVNRRFSSRYRATIGADFLSKEVHIDGRKLTVQIWDTAGTERFQALGTALYRGSDCCLLVFDVTSASSFQALDKWHKQLLWQIEPEEEPTFPIAIIGNKTDLQNREVSLEEAELWSRLHQATYFETSAKEGINVQEVFEWAIRAVLKNRRVSEEPPPDSVHLESRPSEGTHREKCNC</sequence>
<dbReference type="GeneTree" id="ENSGT00940000166196"/>
<evidence type="ECO:0000256" key="2">
    <source>
        <dbReference type="ARBA" id="ARBA00006270"/>
    </source>
</evidence>
<dbReference type="Pfam" id="PF00071">
    <property type="entry name" value="Ras"/>
    <property type="match status" value="1"/>
</dbReference>
<evidence type="ECO:0000256" key="5">
    <source>
        <dbReference type="ARBA" id="ARBA00022927"/>
    </source>
</evidence>
<dbReference type="PRINTS" id="PR00449">
    <property type="entry name" value="RASTRNSFRMNG"/>
</dbReference>
<dbReference type="PROSITE" id="PS51420">
    <property type="entry name" value="RHO"/>
    <property type="match status" value="1"/>
</dbReference>
<name>A0A8D0B5X5_SALMN</name>
<evidence type="ECO:0000256" key="6">
    <source>
        <dbReference type="ARBA" id="ARBA00023134"/>
    </source>
</evidence>
<evidence type="ECO:0000256" key="7">
    <source>
        <dbReference type="ARBA" id="ARBA00023288"/>
    </source>
</evidence>
<feature type="region of interest" description="Disordered" evidence="11">
    <location>
        <begin position="230"/>
        <end position="255"/>
    </location>
</feature>
<dbReference type="SMART" id="SM00173">
    <property type="entry name" value="RAS"/>
    <property type="match status" value="1"/>
</dbReference>
<dbReference type="Ensembl" id="ENSSMRT00000003254.1">
    <property type="protein sequence ID" value="ENSSMRP00000002712.1"/>
    <property type="gene ID" value="ENSSMRG00000002324.1"/>
</dbReference>
<keyword evidence="7" id="KW-0449">Lipoprotein</keyword>
<feature type="compositionally biased region" description="Basic and acidic residues" evidence="11">
    <location>
        <begin position="238"/>
        <end position="255"/>
    </location>
</feature>
<accession>A0A8D0B5X5</accession>
<dbReference type="PANTHER" id="PTHR47981">
    <property type="entry name" value="RAB FAMILY"/>
    <property type="match status" value="1"/>
</dbReference>
<comment type="similarity">
    <text evidence="2">Belongs to the small GTPase superfamily. Rab family.</text>
</comment>
<evidence type="ECO:0000256" key="1">
    <source>
        <dbReference type="ARBA" id="ARBA00004616"/>
    </source>
</evidence>
<protein>
    <recommendedName>
        <fullName evidence="10">Ras-related protein Rab-7b</fullName>
    </recommendedName>
</protein>
<dbReference type="SUPFAM" id="SSF52540">
    <property type="entry name" value="P-loop containing nucleoside triphosphate hydrolases"/>
    <property type="match status" value="1"/>
</dbReference>
<dbReference type="GO" id="GO:0002682">
    <property type="term" value="P:regulation of immune system process"/>
    <property type="evidence" value="ECO:0007669"/>
    <property type="project" value="UniProtKB-ARBA"/>
</dbReference>
<dbReference type="GO" id="GO:0030670">
    <property type="term" value="C:phagocytic vesicle membrane"/>
    <property type="evidence" value="ECO:0007669"/>
    <property type="project" value="UniProtKB-SubCell"/>
</dbReference>
<dbReference type="InterPro" id="IPR027417">
    <property type="entry name" value="P-loop_NTPase"/>
</dbReference>
<dbReference type="PROSITE" id="PS51419">
    <property type="entry name" value="RAB"/>
    <property type="match status" value="1"/>
</dbReference>
<keyword evidence="8" id="KW-0636">Prenylation</keyword>
<dbReference type="Gene3D" id="3.40.50.300">
    <property type="entry name" value="P-loop containing nucleotide triphosphate hydrolases"/>
    <property type="match status" value="1"/>
</dbReference>
<dbReference type="OMA" id="MTEWSTP"/>
<keyword evidence="13" id="KW-1185">Reference proteome</keyword>
<dbReference type="PROSITE" id="PS51417">
    <property type="entry name" value="ARF"/>
    <property type="match status" value="1"/>
</dbReference>
<keyword evidence="5" id="KW-0653">Protein transport</keyword>
<dbReference type="SMART" id="SM00175">
    <property type="entry name" value="RAB"/>
    <property type="match status" value="1"/>
</dbReference>